<dbReference type="UniPathway" id="UPA00335"/>
<feature type="active site" evidence="9">
    <location>
        <position position="46"/>
    </location>
</feature>
<dbReference type="Pfam" id="PF00708">
    <property type="entry name" value="Acylphosphatase"/>
    <property type="match status" value="1"/>
</dbReference>
<keyword evidence="6" id="KW-0862">Zinc</keyword>
<evidence type="ECO:0000256" key="6">
    <source>
        <dbReference type="ARBA" id="ARBA00022833"/>
    </source>
</evidence>
<evidence type="ECO:0000313" key="13">
    <source>
        <dbReference type="Proteomes" id="UP000245639"/>
    </source>
</evidence>
<gene>
    <name evidence="12" type="ORF">C8D89_103177</name>
</gene>
<dbReference type="EC" id="6.2.-.-" evidence="8"/>
<reference evidence="12 13" key="1">
    <citation type="submission" date="2018-04" db="EMBL/GenBank/DDBJ databases">
        <title>Genomic Encyclopedia of Type Strains, Phase IV (KMG-IV): sequencing the most valuable type-strain genomes for metagenomic binning, comparative biology and taxonomic classification.</title>
        <authorList>
            <person name="Goeker M."/>
        </authorList>
    </citation>
    <scope>NUCLEOTIDE SEQUENCE [LARGE SCALE GENOMIC DNA]</scope>
    <source>
        <strain evidence="12 13">DSM 45771</strain>
    </source>
</reference>
<feature type="domain" description="YrdC-like" evidence="11">
    <location>
        <begin position="204"/>
        <end position="389"/>
    </location>
</feature>
<evidence type="ECO:0000256" key="5">
    <source>
        <dbReference type="ARBA" id="ARBA00022771"/>
    </source>
</evidence>
<comment type="pathway">
    <text evidence="1">Protein modification; [NiFe] hydrogenase maturation.</text>
</comment>
<evidence type="ECO:0000256" key="4">
    <source>
        <dbReference type="ARBA" id="ARBA00022723"/>
    </source>
</evidence>
<evidence type="ECO:0000256" key="1">
    <source>
        <dbReference type="ARBA" id="ARBA00004711"/>
    </source>
</evidence>
<dbReference type="PANTHER" id="PTHR42959">
    <property type="entry name" value="CARBAMOYLTRANSFERASE"/>
    <property type="match status" value="1"/>
</dbReference>
<dbReference type="Pfam" id="PF07503">
    <property type="entry name" value="zf-HYPF"/>
    <property type="match status" value="2"/>
</dbReference>
<accession>A0A2U1FI60</accession>
<dbReference type="GO" id="GO:0016743">
    <property type="term" value="F:carboxyl- or carbamoyltransferase activity"/>
    <property type="evidence" value="ECO:0007669"/>
    <property type="project" value="UniProtKB-UniRule"/>
</dbReference>
<dbReference type="GO" id="GO:0008270">
    <property type="term" value="F:zinc ion binding"/>
    <property type="evidence" value="ECO:0007669"/>
    <property type="project" value="UniProtKB-KW"/>
</dbReference>
<dbReference type="RefSeq" id="WP_341477310.1">
    <property type="nucleotide sequence ID" value="NZ_QEKW01000003.1"/>
</dbReference>
<dbReference type="GO" id="GO:0051604">
    <property type="term" value="P:protein maturation"/>
    <property type="evidence" value="ECO:0007669"/>
    <property type="project" value="TreeGrafter"/>
</dbReference>
<dbReference type="InterPro" id="IPR017968">
    <property type="entry name" value="Acylphosphatase_CS"/>
</dbReference>
<dbReference type="Gene3D" id="3.90.870.50">
    <property type="match status" value="1"/>
</dbReference>
<evidence type="ECO:0000256" key="7">
    <source>
        <dbReference type="ARBA" id="ARBA00048220"/>
    </source>
</evidence>
<dbReference type="Proteomes" id="UP000245639">
    <property type="component" value="Unassembled WGS sequence"/>
</dbReference>
<feature type="domain" description="Acylphosphatase-like" evidence="10">
    <location>
        <begin position="13"/>
        <end position="99"/>
    </location>
</feature>
<dbReference type="PROSITE" id="PS51160">
    <property type="entry name" value="ACYLPHOSPHATASE_3"/>
    <property type="match status" value="1"/>
</dbReference>
<comment type="caution">
    <text evidence="12">The sequence shown here is derived from an EMBL/GenBank/DDBJ whole genome shotgun (WGS) entry which is preliminary data.</text>
</comment>
<keyword evidence="3" id="KW-0436">Ligase</keyword>
<dbReference type="PIRSF" id="PIRSF006256">
    <property type="entry name" value="CMPcnvr_hdrg_mat"/>
    <property type="match status" value="1"/>
</dbReference>
<dbReference type="InterPro" id="IPR055128">
    <property type="entry name" value="HypF_C_2"/>
</dbReference>
<evidence type="ECO:0000313" key="12">
    <source>
        <dbReference type="EMBL" id="PVZ11847.1"/>
    </source>
</evidence>
<dbReference type="NCBIfam" id="TIGR00143">
    <property type="entry name" value="hypF"/>
    <property type="match status" value="1"/>
</dbReference>
<comment type="catalytic activity">
    <reaction evidence="9">
        <text>an acyl phosphate + H2O = a carboxylate + phosphate + H(+)</text>
        <dbReference type="Rhea" id="RHEA:14965"/>
        <dbReference type="ChEBI" id="CHEBI:15377"/>
        <dbReference type="ChEBI" id="CHEBI:15378"/>
        <dbReference type="ChEBI" id="CHEBI:29067"/>
        <dbReference type="ChEBI" id="CHEBI:43474"/>
        <dbReference type="ChEBI" id="CHEBI:59918"/>
        <dbReference type="EC" id="3.6.1.7"/>
    </reaction>
</comment>
<dbReference type="PANTHER" id="PTHR42959:SF1">
    <property type="entry name" value="CARBAMOYLTRANSFERASE HYPF"/>
    <property type="match status" value="1"/>
</dbReference>
<protein>
    <recommendedName>
        <fullName evidence="8">Carbamoyltransferase</fullName>
        <ecNumber evidence="8">6.2.-.-</ecNumber>
    </recommendedName>
</protein>
<dbReference type="InterPro" id="IPR011125">
    <property type="entry name" value="Znf_HypF"/>
</dbReference>
<keyword evidence="9" id="KW-0378">Hydrolase</keyword>
<keyword evidence="13" id="KW-1185">Reference proteome</keyword>
<dbReference type="PROSITE" id="PS00150">
    <property type="entry name" value="ACYLPHOSPHATASE_1"/>
    <property type="match status" value="1"/>
</dbReference>
<proteinExistence type="inferred from homology"/>
<dbReference type="InterPro" id="IPR051060">
    <property type="entry name" value="Carbamoyltrans_HypF-like"/>
</dbReference>
<dbReference type="GO" id="GO:0003725">
    <property type="term" value="F:double-stranded RNA binding"/>
    <property type="evidence" value="ECO:0007669"/>
    <property type="project" value="InterPro"/>
</dbReference>
<evidence type="ECO:0000256" key="9">
    <source>
        <dbReference type="PROSITE-ProRule" id="PRU00520"/>
    </source>
</evidence>
<dbReference type="SUPFAM" id="SSF54975">
    <property type="entry name" value="Acylphosphatase/BLUF domain-like"/>
    <property type="match status" value="1"/>
</dbReference>
<keyword evidence="4" id="KW-0479">Metal-binding</keyword>
<dbReference type="InterPro" id="IPR004421">
    <property type="entry name" value="Carbamoyltransferase_HypF"/>
</dbReference>
<evidence type="ECO:0000256" key="8">
    <source>
        <dbReference type="PIRNR" id="PIRNR006256"/>
    </source>
</evidence>
<dbReference type="EMBL" id="QEKW01000003">
    <property type="protein sequence ID" value="PVZ11847.1"/>
    <property type="molecule type" value="Genomic_DNA"/>
</dbReference>
<sequence>MTLATGMKGTAVRARFTVTGIVQGVGFRPFVHGVATGLGLAGSVGNDAAGVVVEVEGAAADVDALEAALRERAPALAAVETVTRTALPATGAVGFTIAPSDPSAPGPRTLVSADTAPCAACLAELTDPADRRFRHPFVNCTNCGPRLSIVCDVPYDRATTTMARFAMCPACAAEYHDPRDRRFHAQPVCCPDCGPTVRLDGVAEDALDRAVQRLAAGEILAVKGLGGYHLAVRADHEAGVARLRAAKHREDKPFALLAGDLAVADGLVRLDPVAREVLAGRRRPIVLRPRRAGAAVAAAVAPRTAELGVMLPPTPLHHLLAADLGRPLVLTSGNSSEEPIAHRDDDAAERLAPLVDGFLTHDRAIRTRVDDSVVRVARGRVVPVRRARGYAPEPVPLGFRVLRPVLACGAEQKVTITLAAGRRAFPSSHIGDLENLATLRAFTDAIEHLGRLFAITPEVVAHDLHPQYRSTSYALGRDDLEPVAVQHHHAHVASCLAEHGWGPDDGPALGVAYDGTGWGPDGTVWGGELLLASLCAARRVGHLQTVGLPGGAAAVRAPWRMAAAWLGAEGRDLAVAGRHRDRWDAVTTLAGASATLATSSAGRLFDAVAALVGVRDTTTYEGQAAVELEQRVDPDEHTAYPVGPARDGVVPVGDLVAAVADDVRAGVDPGRIAARFHHGLADATVRAVVPAAAAHGVGTAVLSGGVFVNQVLTERVRAGLEAAGLRVLTHERVPCTDAGISLGQAAVAACGGRPVAPGEGEGS</sequence>
<evidence type="ECO:0000256" key="2">
    <source>
        <dbReference type="ARBA" id="ARBA00008097"/>
    </source>
</evidence>
<dbReference type="InterPro" id="IPR001792">
    <property type="entry name" value="Acylphosphatase-like_dom"/>
</dbReference>
<evidence type="ECO:0000259" key="10">
    <source>
        <dbReference type="PROSITE" id="PS51160"/>
    </source>
</evidence>
<keyword evidence="5" id="KW-0863">Zinc-finger</keyword>
<name>A0A2U1FI60_9PSEU</name>
<dbReference type="Pfam" id="PF22521">
    <property type="entry name" value="HypF_C_2"/>
    <property type="match status" value="1"/>
</dbReference>
<comment type="similarity">
    <text evidence="2 8">Belongs to the carbamoyltransferase HypF family.</text>
</comment>
<feature type="active site" evidence="9">
    <location>
        <position position="28"/>
    </location>
</feature>
<dbReference type="GO" id="GO:0003998">
    <property type="term" value="F:acylphosphatase activity"/>
    <property type="evidence" value="ECO:0007669"/>
    <property type="project" value="UniProtKB-EC"/>
</dbReference>
<dbReference type="Gene3D" id="3.30.110.120">
    <property type="match status" value="1"/>
</dbReference>
<dbReference type="AlphaFoldDB" id="A0A2U1FI60"/>
<organism evidence="12 13">
    <name type="scientific">Actinomycetospora cinnamomea</name>
    <dbReference type="NCBI Taxonomy" id="663609"/>
    <lineage>
        <taxon>Bacteria</taxon>
        <taxon>Bacillati</taxon>
        <taxon>Actinomycetota</taxon>
        <taxon>Actinomycetes</taxon>
        <taxon>Pseudonocardiales</taxon>
        <taxon>Pseudonocardiaceae</taxon>
        <taxon>Actinomycetospora</taxon>
    </lineage>
</organism>
<dbReference type="SUPFAM" id="SSF55821">
    <property type="entry name" value="YrdC/RibB"/>
    <property type="match status" value="1"/>
</dbReference>
<dbReference type="InterPro" id="IPR041440">
    <property type="entry name" value="HypF_C"/>
</dbReference>
<dbReference type="InterPro" id="IPR017945">
    <property type="entry name" value="DHBP_synth_RibB-like_a/b_dom"/>
</dbReference>
<dbReference type="GO" id="GO:0016874">
    <property type="term" value="F:ligase activity"/>
    <property type="evidence" value="ECO:0007669"/>
    <property type="project" value="UniProtKB-UniRule"/>
</dbReference>
<dbReference type="PROSITE" id="PS51163">
    <property type="entry name" value="YRDC"/>
    <property type="match status" value="1"/>
</dbReference>
<dbReference type="Gene3D" id="3.30.420.40">
    <property type="match status" value="1"/>
</dbReference>
<dbReference type="Pfam" id="PF17788">
    <property type="entry name" value="HypF_C"/>
    <property type="match status" value="1"/>
</dbReference>
<comment type="catalytic activity">
    <reaction evidence="7">
        <text>C-terminal L-cysteinyl-[HypE protein] + carbamoyl phosphate + ATP + H2O = C-terminal S-carboxamide-L-cysteinyl-[HypE protein] + AMP + phosphate + diphosphate + H(+)</text>
        <dbReference type="Rhea" id="RHEA:55636"/>
        <dbReference type="Rhea" id="RHEA-COMP:14247"/>
        <dbReference type="Rhea" id="RHEA-COMP:14392"/>
        <dbReference type="ChEBI" id="CHEBI:15377"/>
        <dbReference type="ChEBI" id="CHEBI:15378"/>
        <dbReference type="ChEBI" id="CHEBI:30616"/>
        <dbReference type="ChEBI" id="CHEBI:33019"/>
        <dbReference type="ChEBI" id="CHEBI:43474"/>
        <dbReference type="ChEBI" id="CHEBI:58228"/>
        <dbReference type="ChEBI" id="CHEBI:76913"/>
        <dbReference type="ChEBI" id="CHEBI:139126"/>
        <dbReference type="ChEBI" id="CHEBI:456215"/>
    </reaction>
</comment>
<dbReference type="Pfam" id="PF01300">
    <property type="entry name" value="Sua5_yciO_yrdC"/>
    <property type="match status" value="1"/>
</dbReference>
<dbReference type="InterPro" id="IPR006070">
    <property type="entry name" value="Sua5-like_dom"/>
</dbReference>
<dbReference type="InterPro" id="IPR036046">
    <property type="entry name" value="Acylphosphatase-like_dom_sf"/>
</dbReference>
<evidence type="ECO:0000256" key="3">
    <source>
        <dbReference type="ARBA" id="ARBA00022598"/>
    </source>
</evidence>
<evidence type="ECO:0000259" key="11">
    <source>
        <dbReference type="PROSITE" id="PS51163"/>
    </source>
</evidence>
<dbReference type="Gene3D" id="3.30.420.360">
    <property type="match status" value="1"/>
</dbReference>